<name>A0A8B8C8N7_CRAVI</name>
<dbReference type="Proteomes" id="UP000694844">
    <property type="component" value="Chromosome 10"/>
</dbReference>
<feature type="compositionally biased region" description="Basic and acidic residues" evidence="1">
    <location>
        <begin position="1"/>
        <end position="11"/>
    </location>
</feature>
<proteinExistence type="predicted"/>
<dbReference type="AlphaFoldDB" id="A0A8B8C8N7"/>
<organism evidence="2 3">
    <name type="scientific">Crassostrea virginica</name>
    <name type="common">Eastern oyster</name>
    <dbReference type="NCBI Taxonomy" id="6565"/>
    <lineage>
        <taxon>Eukaryota</taxon>
        <taxon>Metazoa</taxon>
        <taxon>Spiralia</taxon>
        <taxon>Lophotrochozoa</taxon>
        <taxon>Mollusca</taxon>
        <taxon>Bivalvia</taxon>
        <taxon>Autobranchia</taxon>
        <taxon>Pteriomorphia</taxon>
        <taxon>Ostreida</taxon>
        <taxon>Ostreoidea</taxon>
        <taxon>Ostreidae</taxon>
        <taxon>Crassostrea</taxon>
    </lineage>
</organism>
<dbReference type="KEGG" id="cvn:111116446"/>
<keyword evidence="2" id="KW-1185">Reference proteome</keyword>
<feature type="region of interest" description="Disordered" evidence="1">
    <location>
        <begin position="1"/>
        <end position="38"/>
    </location>
</feature>
<accession>A0A8B8C8N7</accession>
<gene>
    <name evidence="3" type="primary">LOC111116446</name>
</gene>
<dbReference type="RefSeq" id="XP_022311151.1">
    <property type="nucleotide sequence ID" value="XM_022455443.1"/>
</dbReference>
<sequence length="149" mass="17013">MAEEQLRRARGELSTCLSERDDNSVDLDSSSDEDYNPSFIMTMREDTNTEAMFEDSEEEFEEDAGDLTDPEPGTSIVLTFEEVKTFLEDQPFVCYFSHLLKLARMHIPENCQIITCKEQVALNKKCSGISSISKMGKKRIIIVPAHYMK</sequence>
<evidence type="ECO:0000313" key="3">
    <source>
        <dbReference type="RefSeq" id="XP_022311151.1"/>
    </source>
</evidence>
<dbReference type="GeneID" id="111116446"/>
<protein>
    <submittedName>
        <fullName evidence="3">Uncharacterized protein LOC111116446</fullName>
    </submittedName>
</protein>
<evidence type="ECO:0000313" key="2">
    <source>
        <dbReference type="Proteomes" id="UP000694844"/>
    </source>
</evidence>
<reference evidence="3" key="1">
    <citation type="submission" date="2025-08" db="UniProtKB">
        <authorList>
            <consortium name="RefSeq"/>
        </authorList>
    </citation>
    <scope>IDENTIFICATION</scope>
    <source>
        <tissue evidence="3">Whole sample</tissue>
    </source>
</reference>
<evidence type="ECO:0000256" key="1">
    <source>
        <dbReference type="SAM" id="MobiDB-lite"/>
    </source>
</evidence>